<protein>
    <submittedName>
        <fullName evidence="1">Uncharacterized protein</fullName>
    </submittedName>
</protein>
<reference evidence="1" key="2">
    <citation type="journal article" date="2015" name="Fish Shellfish Immunol.">
        <title>Early steps in the European eel (Anguilla anguilla)-Vibrio vulnificus interaction in the gills: Role of the RtxA13 toxin.</title>
        <authorList>
            <person name="Callol A."/>
            <person name="Pajuelo D."/>
            <person name="Ebbesson L."/>
            <person name="Teles M."/>
            <person name="MacKenzie S."/>
            <person name="Amaro C."/>
        </authorList>
    </citation>
    <scope>NUCLEOTIDE SEQUENCE</scope>
</reference>
<name>A0A0E9VIS9_ANGAN</name>
<accession>A0A0E9VIS9</accession>
<reference evidence="1" key="1">
    <citation type="submission" date="2014-11" db="EMBL/GenBank/DDBJ databases">
        <authorList>
            <person name="Amaro Gonzalez C."/>
        </authorList>
    </citation>
    <scope>NUCLEOTIDE SEQUENCE</scope>
</reference>
<dbReference type="EMBL" id="GBXM01030533">
    <property type="protein sequence ID" value="JAH78044.1"/>
    <property type="molecule type" value="Transcribed_RNA"/>
</dbReference>
<proteinExistence type="predicted"/>
<evidence type="ECO:0000313" key="1">
    <source>
        <dbReference type="EMBL" id="JAH78044.1"/>
    </source>
</evidence>
<dbReference type="AlphaFoldDB" id="A0A0E9VIS9"/>
<organism evidence="1">
    <name type="scientific">Anguilla anguilla</name>
    <name type="common">European freshwater eel</name>
    <name type="synonym">Muraena anguilla</name>
    <dbReference type="NCBI Taxonomy" id="7936"/>
    <lineage>
        <taxon>Eukaryota</taxon>
        <taxon>Metazoa</taxon>
        <taxon>Chordata</taxon>
        <taxon>Craniata</taxon>
        <taxon>Vertebrata</taxon>
        <taxon>Euteleostomi</taxon>
        <taxon>Actinopterygii</taxon>
        <taxon>Neopterygii</taxon>
        <taxon>Teleostei</taxon>
        <taxon>Anguilliformes</taxon>
        <taxon>Anguillidae</taxon>
        <taxon>Anguilla</taxon>
    </lineage>
</organism>
<sequence>MMGPVSLFCCIVIVLFEPVATIFIIFRLPSENTFRF</sequence>